<dbReference type="AlphaFoldDB" id="A0A3N4KEE7"/>
<dbReference type="InterPro" id="IPR029063">
    <property type="entry name" value="SAM-dependent_MTases_sf"/>
</dbReference>
<evidence type="ECO:0000256" key="4">
    <source>
        <dbReference type="ARBA" id="ARBA00038314"/>
    </source>
</evidence>
<dbReference type="EMBL" id="ML119176">
    <property type="protein sequence ID" value="RPB07739.1"/>
    <property type="molecule type" value="Genomic_DNA"/>
</dbReference>
<sequence length="278" mass="31257">MTEAQENPPAIDVLTSVWYIPEPSTFPPTAREVFKKHTNLADDEIIPHIISVRDTALKIFPYPCIGSFRFLDFSISESSAYDEIVSRLKLGEKLLDLGCCFGQDIRKLISDGAPSGNIYGSDLQAEFIGMGYDLFMDKDKIDTKFIAPADIFDESEASPLNVLDGQMDIIHIGSFLHLFNLEDQVRAAKRISRMLSPKKGSMVVGRQGGSSIPGEFDHSVHMLKGKMYRHDMETFNNFWNKEVGGEWQVDGTFTPIELPKEAEGREGAGWLRFTVRRI</sequence>
<protein>
    <recommendedName>
        <fullName evidence="5">Methyltransferase domain-containing protein</fullName>
    </recommendedName>
</protein>
<name>A0A3N4KEE7_9PEZI</name>
<dbReference type="PANTHER" id="PTHR35897:SF1">
    <property type="entry name" value="METHYLTRANSFERASE AUSD"/>
    <property type="match status" value="1"/>
</dbReference>
<dbReference type="InterPro" id="IPR041698">
    <property type="entry name" value="Methyltransf_25"/>
</dbReference>
<gene>
    <name evidence="6" type="ORF">P167DRAFT_539895</name>
</gene>
<dbReference type="PANTHER" id="PTHR35897">
    <property type="entry name" value="METHYLTRANSFERASE AUSD"/>
    <property type="match status" value="1"/>
</dbReference>
<evidence type="ECO:0000256" key="3">
    <source>
        <dbReference type="ARBA" id="ARBA00022691"/>
    </source>
</evidence>
<evidence type="ECO:0000259" key="5">
    <source>
        <dbReference type="Pfam" id="PF13649"/>
    </source>
</evidence>
<dbReference type="GO" id="GO:0016740">
    <property type="term" value="F:transferase activity"/>
    <property type="evidence" value="ECO:0007669"/>
    <property type="project" value="UniProtKB-KW"/>
</dbReference>
<dbReference type="Proteomes" id="UP000277580">
    <property type="component" value="Unassembled WGS sequence"/>
</dbReference>
<comment type="similarity">
    <text evidence="4">Belongs to the class I-like SAM-binding methyltransferase superfamily.</text>
</comment>
<dbReference type="Gene3D" id="3.40.50.150">
    <property type="entry name" value="Vaccinia Virus protein VP39"/>
    <property type="match status" value="1"/>
</dbReference>
<accession>A0A3N4KEE7</accession>
<evidence type="ECO:0000256" key="1">
    <source>
        <dbReference type="ARBA" id="ARBA00005179"/>
    </source>
</evidence>
<dbReference type="InterPro" id="IPR051654">
    <property type="entry name" value="Meroterpenoid_MTases"/>
</dbReference>
<keyword evidence="7" id="KW-1185">Reference proteome</keyword>
<dbReference type="OrthoDB" id="2094832at2759"/>
<dbReference type="STRING" id="1392247.A0A3N4KEE7"/>
<dbReference type="SUPFAM" id="SSF53335">
    <property type="entry name" value="S-adenosyl-L-methionine-dependent methyltransferases"/>
    <property type="match status" value="1"/>
</dbReference>
<comment type="pathway">
    <text evidence="1">Secondary metabolite biosynthesis.</text>
</comment>
<organism evidence="6 7">
    <name type="scientific">Morchella conica CCBAS932</name>
    <dbReference type="NCBI Taxonomy" id="1392247"/>
    <lineage>
        <taxon>Eukaryota</taxon>
        <taxon>Fungi</taxon>
        <taxon>Dikarya</taxon>
        <taxon>Ascomycota</taxon>
        <taxon>Pezizomycotina</taxon>
        <taxon>Pezizomycetes</taxon>
        <taxon>Pezizales</taxon>
        <taxon>Morchellaceae</taxon>
        <taxon>Morchella</taxon>
    </lineage>
</organism>
<dbReference type="InParanoid" id="A0A3N4KEE7"/>
<proteinExistence type="inferred from homology"/>
<evidence type="ECO:0000313" key="7">
    <source>
        <dbReference type="Proteomes" id="UP000277580"/>
    </source>
</evidence>
<dbReference type="Pfam" id="PF13649">
    <property type="entry name" value="Methyltransf_25"/>
    <property type="match status" value="1"/>
</dbReference>
<evidence type="ECO:0000313" key="6">
    <source>
        <dbReference type="EMBL" id="RPB07739.1"/>
    </source>
</evidence>
<reference evidence="6 7" key="1">
    <citation type="journal article" date="2018" name="Nat. Ecol. Evol.">
        <title>Pezizomycetes genomes reveal the molecular basis of ectomycorrhizal truffle lifestyle.</title>
        <authorList>
            <person name="Murat C."/>
            <person name="Payen T."/>
            <person name="Noel B."/>
            <person name="Kuo A."/>
            <person name="Morin E."/>
            <person name="Chen J."/>
            <person name="Kohler A."/>
            <person name="Krizsan K."/>
            <person name="Balestrini R."/>
            <person name="Da Silva C."/>
            <person name="Montanini B."/>
            <person name="Hainaut M."/>
            <person name="Levati E."/>
            <person name="Barry K.W."/>
            <person name="Belfiori B."/>
            <person name="Cichocki N."/>
            <person name="Clum A."/>
            <person name="Dockter R.B."/>
            <person name="Fauchery L."/>
            <person name="Guy J."/>
            <person name="Iotti M."/>
            <person name="Le Tacon F."/>
            <person name="Lindquist E.A."/>
            <person name="Lipzen A."/>
            <person name="Malagnac F."/>
            <person name="Mello A."/>
            <person name="Molinier V."/>
            <person name="Miyauchi S."/>
            <person name="Poulain J."/>
            <person name="Riccioni C."/>
            <person name="Rubini A."/>
            <person name="Sitrit Y."/>
            <person name="Splivallo R."/>
            <person name="Traeger S."/>
            <person name="Wang M."/>
            <person name="Zifcakova L."/>
            <person name="Wipf D."/>
            <person name="Zambonelli A."/>
            <person name="Paolocci F."/>
            <person name="Nowrousian M."/>
            <person name="Ottonello S."/>
            <person name="Baldrian P."/>
            <person name="Spatafora J.W."/>
            <person name="Henrissat B."/>
            <person name="Nagy L.G."/>
            <person name="Aury J.M."/>
            <person name="Wincker P."/>
            <person name="Grigoriev I.V."/>
            <person name="Bonfante P."/>
            <person name="Martin F.M."/>
        </authorList>
    </citation>
    <scope>NUCLEOTIDE SEQUENCE [LARGE SCALE GENOMIC DNA]</scope>
    <source>
        <strain evidence="6 7">CCBAS932</strain>
    </source>
</reference>
<evidence type="ECO:0000256" key="2">
    <source>
        <dbReference type="ARBA" id="ARBA00022679"/>
    </source>
</evidence>
<keyword evidence="3" id="KW-0949">S-adenosyl-L-methionine</keyword>
<feature type="domain" description="Methyltransferase" evidence="5">
    <location>
        <begin position="95"/>
        <end position="197"/>
    </location>
</feature>
<keyword evidence="2" id="KW-0808">Transferase</keyword>